<keyword evidence="3" id="KW-1185">Reference proteome</keyword>
<organism evidence="2 3">
    <name type="scientific">Sphingomonas kaistensis</name>
    <dbReference type="NCBI Taxonomy" id="298708"/>
    <lineage>
        <taxon>Bacteria</taxon>
        <taxon>Pseudomonadati</taxon>
        <taxon>Pseudomonadota</taxon>
        <taxon>Alphaproteobacteria</taxon>
        <taxon>Sphingomonadales</taxon>
        <taxon>Sphingomonadaceae</taxon>
        <taxon>Sphingomonas</taxon>
    </lineage>
</organism>
<reference evidence="2 3" key="1">
    <citation type="submission" date="2024-02" db="EMBL/GenBank/DDBJ databases">
        <title>Full genome sequence of Sphingomonas kaistensis.</title>
        <authorList>
            <person name="Poletto B.L."/>
            <person name="Silva G."/>
            <person name="Galante D."/>
            <person name="Campos K.R."/>
            <person name="Santos M.B.N."/>
            <person name="Sacchi C.T."/>
        </authorList>
    </citation>
    <scope>NUCLEOTIDE SEQUENCE [LARGE SCALE GENOMIC DNA]</scope>
    <source>
        <strain evidence="2 3">MA4R</strain>
    </source>
</reference>
<dbReference type="RefSeq" id="WP_338503695.1">
    <property type="nucleotide sequence ID" value="NZ_CP145607.1"/>
</dbReference>
<dbReference type="Pfam" id="PF09722">
    <property type="entry name" value="Xre_MbcA_ParS_C"/>
    <property type="match status" value="1"/>
</dbReference>
<evidence type="ECO:0000313" key="3">
    <source>
        <dbReference type="Proteomes" id="UP001382935"/>
    </source>
</evidence>
<name>A0ABZ2G168_9SPHN</name>
<dbReference type="EMBL" id="CP145607">
    <property type="protein sequence ID" value="WWM70705.1"/>
    <property type="molecule type" value="Genomic_DNA"/>
</dbReference>
<gene>
    <name evidence="2" type="ORF">V6R86_08470</name>
</gene>
<dbReference type="Proteomes" id="UP001382935">
    <property type="component" value="Chromosome"/>
</dbReference>
<proteinExistence type="predicted"/>
<evidence type="ECO:0000313" key="2">
    <source>
        <dbReference type="EMBL" id="WWM70705.1"/>
    </source>
</evidence>
<sequence length="185" mass="20768">MSSEEELFAKLDRWLETLPAEPTIFQVAETKDADLFAAYVLRHFRAAAKDAVADRLSLEAGKLGSAKWERAGAIGAIVDFLAETWRLSRAEQLTLLGLEDEAELVAVRSQPRAAASHQLLDRLTMLMDIYQALRSLLPGREDDDAWLRRPNIAPLFEGKSAISIMLERGRSGIKDVRAHLWAQIW</sequence>
<feature type="domain" description="Antitoxin Xre/MbcA/ParS-like toxin-binding" evidence="1">
    <location>
        <begin position="132"/>
        <end position="182"/>
    </location>
</feature>
<accession>A0ABZ2G168</accession>
<protein>
    <recommendedName>
        <fullName evidence="1">Antitoxin Xre/MbcA/ParS-like toxin-binding domain-containing protein</fullName>
    </recommendedName>
</protein>
<evidence type="ECO:0000259" key="1">
    <source>
        <dbReference type="Pfam" id="PF09722"/>
    </source>
</evidence>
<dbReference type="InterPro" id="IPR024467">
    <property type="entry name" value="Xre/MbcA/ParS-like_toxin-bd"/>
</dbReference>